<feature type="compositionally biased region" description="Pro residues" evidence="2">
    <location>
        <begin position="152"/>
        <end position="163"/>
    </location>
</feature>
<dbReference type="GO" id="GO:0006357">
    <property type="term" value="P:regulation of transcription by RNA polymerase II"/>
    <property type="evidence" value="ECO:0007669"/>
    <property type="project" value="TreeGrafter"/>
</dbReference>
<feature type="compositionally biased region" description="Basic and acidic residues" evidence="2">
    <location>
        <begin position="627"/>
        <end position="636"/>
    </location>
</feature>
<feature type="region of interest" description="Disordered" evidence="2">
    <location>
        <begin position="384"/>
        <end position="486"/>
    </location>
</feature>
<feature type="compositionally biased region" description="Low complexity" evidence="2">
    <location>
        <begin position="308"/>
        <end position="321"/>
    </location>
</feature>
<feature type="compositionally biased region" description="Low complexity" evidence="2">
    <location>
        <begin position="895"/>
        <end position="917"/>
    </location>
</feature>
<accession>A0A9P0AL07</accession>
<feature type="compositionally biased region" description="Polar residues" evidence="2">
    <location>
        <begin position="384"/>
        <end position="395"/>
    </location>
</feature>
<reference evidence="4" key="1">
    <citation type="submission" date="2021-12" db="EMBL/GenBank/DDBJ databases">
        <authorList>
            <person name="King R."/>
        </authorList>
    </citation>
    <scope>NUCLEOTIDE SEQUENCE</scope>
</reference>
<feature type="compositionally biased region" description="Low complexity" evidence="2">
    <location>
        <begin position="130"/>
        <end position="151"/>
    </location>
</feature>
<dbReference type="AlphaFoldDB" id="A0A9P0AL07"/>
<feature type="compositionally biased region" description="Low complexity" evidence="2">
    <location>
        <begin position="189"/>
        <end position="200"/>
    </location>
</feature>
<sequence length="994" mass="108151">MKTNAIRSFCRQDMLDVCVGTSVGTITEPDCLGPCEPGTSVNLEGIVWHETEGVLVVNVTWRGKTYVGTLLDCTRHDWAPPRFCDSPTSDLDARTPKGRGKRGRGSSNSNSGNDLSNFTETRSSVHSKLRSNSSTNNNGNNKTSSGRRGPPASSPTPFVPPRPDSGTKRKNRCEEEQQQSPVNGKKTKPAPGASSSSSTSLPPPPSPATPVTSNGSGSPPPTSPVLLECPEPNCSKKYKNINGLKYHQSHAHGGSTDENEDKEMTSLSENEEVPSPPESLVPNKCDISNSSTKKDEPMMVDPPPPVATPVAPATAAPEPMVSTVPVLATPPGPAQIVPPQPEKVVPPERILPSDAEMTSDPTLIKQSAGVLRFGLTDESAKTATVLSVPSPNQRPVSPVNKVPQFKVKPTSALMPEADKKDRNNVKILQQQKKKSKKSPTSSPHLNVMEPNFMEQSSGREDVQSPAYSDISDDTAPVLEAETDNKSKVINCEKKSESGTAQSPHSLQHYVFPYYGNPPYLVPSVQTDNKGKELEKTIPETKPVSNLDKEKKETNVGTEYPPKLLEPHFYPYGYVPGYQYGNMGSYPVGMVAGEKDCKEDNLLKSPSPAEQNLKQAPPAHITSLPPKIKTESGKLPEKPPTQQNENHQILKESIEIKNQMPPAFIYPRQQSNQPGQPQAQPQPQQVVQQQQQQQEDLRRYYLFSGDQRPRKDSSSEAPMKATPPPVATKQPPQMPLKMKDKYPESEKNSKDTEKIKQEGVKPTMETQGPPPPPTSSYAYIHPSSYMQSPHYGAIPFDPSHSMYRNMNPMLVPGPYGNNPYLHPQLHPQIPRYHAPEDLSRSPSGPKALDLLQHHANQYYSSHKIHELQERAMKSPTPKSVTPGISPSGGGAPNLPQQQTQSQQQQQQVQQQQSPGSITPQPPGGPPPPNKTPTDKDSRSPPPQRHVHTHHHTHVGVGLGYPIVAGHYPAPYGAAVLASQQAAAVASTVGNNYPAK</sequence>
<dbReference type="PANTHER" id="PTHR21564">
    <property type="entry name" value="BRAKELESS PROTEIN"/>
    <property type="match status" value="1"/>
</dbReference>
<evidence type="ECO:0000256" key="2">
    <source>
        <dbReference type="SAM" id="MobiDB-lite"/>
    </source>
</evidence>
<proteinExistence type="predicted"/>
<feature type="region of interest" description="Disordered" evidence="2">
    <location>
        <begin position="598"/>
        <end position="777"/>
    </location>
</feature>
<feature type="region of interest" description="Disordered" evidence="2">
    <location>
        <begin position="84"/>
        <end position="347"/>
    </location>
</feature>
<keyword evidence="1" id="KW-0863">Zinc-finger</keyword>
<gene>
    <name evidence="4" type="ORF">BEMITA_LOCUS12399</name>
</gene>
<dbReference type="PROSITE" id="PS00028">
    <property type="entry name" value="ZINC_FINGER_C2H2_1"/>
    <property type="match status" value="1"/>
</dbReference>
<dbReference type="Proteomes" id="UP001152759">
    <property type="component" value="Chromosome 8"/>
</dbReference>
<organism evidence="4 5">
    <name type="scientific">Bemisia tabaci</name>
    <name type="common">Sweetpotato whitefly</name>
    <name type="synonym">Aleurodes tabaci</name>
    <dbReference type="NCBI Taxonomy" id="7038"/>
    <lineage>
        <taxon>Eukaryota</taxon>
        <taxon>Metazoa</taxon>
        <taxon>Ecdysozoa</taxon>
        <taxon>Arthropoda</taxon>
        <taxon>Hexapoda</taxon>
        <taxon>Insecta</taxon>
        <taxon>Pterygota</taxon>
        <taxon>Neoptera</taxon>
        <taxon>Paraneoptera</taxon>
        <taxon>Hemiptera</taxon>
        <taxon>Sternorrhyncha</taxon>
        <taxon>Aleyrodoidea</taxon>
        <taxon>Aleyrodidae</taxon>
        <taxon>Aleyrodinae</taxon>
        <taxon>Bemisia</taxon>
    </lineage>
</organism>
<evidence type="ECO:0000256" key="1">
    <source>
        <dbReference type="PROSITE-ProRule" id="PRU00042"/>
    </source>
</evidence>
<dbReference type="PROSITE" id="PS50157">
    <property type="entry name" value="ZINC_FINGER_C2H2_2"/>
    <property type="match status" value="1"/>
</dbReference>
<feature type="compositionally biased region" description="Low complexity" evidence="2">
    <location>
        <begin position="666"/>
        <end position="693"/>
    </location>
</feature>
<dbReference type="GO" id="GO:0005634">
    <property type="term" value="C:nucleus"/>
    <property type="evidence" value="ECO:0007669"/>
    <property type="project" value="TreeGrafter"/>
</dbReference>
<evidence type="ECO:0000259" key="3">
    <source>
        <dbReference type="PROSITE" id="PS50157"/>
    </source>
</evidence>
<feature type="compositionally biased region" description="Polar residues" evidence="2">
    <location>
        <begin position="114"/>
        <end position="126"/>
    </location>
</feature>
<keyword evidence="1" id="KW-0862">Zinc</keyword>
<keyword evidence="1" id="KW-0479">Metal-binding</keyword>
<dbReference type="InterPro" id="IPR040010">
    <property type="entry name" value="ZN608/ZN609"/>
</dbReference>
<name>A0A9P0AL07_BEMTA</name>
<feature type="region of interest" description="Disordered" evidence="2">
    <location>
        <begin position="871"/>
        <end position="951"/>
    </location>
</feature>
<feature type="compositionally biased region" description="Pro residues" evidence="2">
    <location>
        <begin position="328"/>
        <end position="341"/>
    </location>
</feature>
<dbReference type="InterPro" id="IPR013087">
    <property type="entry name" value="Znf_C2H2_type"/>
</dbReference>
<keyword evidence="5" id="KW-1185">Reference proteome</keyword>
<evidence type="ECO:0000313" key="5">
    <source>
        <dbReference type="Proteomes" id="UP001152759"/>
    </source>
</evidence>
<protein>
    <recommendedName>
        <fullName evidence="3">C2H2-type domain-containing protein</fullName>
    </recommendedName>
</protein>
<dbReference type="EMBL" id="OU963869">
    <property type="protein sequence ID" value="CAH0394057.1"/>
    <property type="molecule type" value="Genomic_DNA"/>
</dbReference>
<feature type="domain" description="C2H2-type" evidence="3">
    <location>
        <begin position="227"/>
        <end position="257"/>
    </location>
</feature>
<evidence type="ECO:0000313" key="4">
    <source>
        <dbReference type="EMBL" id="CAH0394057.1"/>
    </source>
</evidence>
<feature type="compositionally biased region" description="Pro residues" evidence="2">
    <location>
        <begin position="918"/>
        <end position="929"/>
    </location>
</feature>
<dbReference type="GO" id="GO:0008270">
    <property type="term" value="F:zinc ion binding"/>
    <property type="evidence" value="ECO:0007669"/>
    <property type="project" value="UniProtKB-KW"/>
</dbReference>
<feature type="region of interest" description="Disordered" evidence="2">
    <location>
        <begin position="530"/>
        <end position="558"/>
    </location>
</feature>
<dbReference type="PANTHER" id="PTHR21564:SF5">
    <property type="entry name" value="SCRIBBLER, ISOFORM J"/>
    <property type="match status" value="1"/>
</dbReference>
<feature type="compositionally biased region" description="Basic and acidic residues" evidence="2">
    <location>
        <begin position="736"/>
        <end position="758"/>
    </location>
</feature>